<organism evidence="3 4">
    <name type="scientific">Halomarina oriensis</name>
    <dbReference type="NCBI Taxonomy" id="671145"/>
    <lineage>
        <taxon>Archaea</taxon>
        <taxon>Methanobacteriati</taxon>
        <taxon>Methanobacteriota</taxon>
        <taxon>Stenosarchaea group</taxon>
        <taxon>Halobacteria</taxon>
        <taxon>Halobacteriales</taxon>
        <taxon>Natronomonadaceae</taxon>
        <taxon>Halomarina</taxon>
    </lineage>
</organism>
<comment type="caution">
    <text evidence="3">The sequence shown here is derived from an EMBL/GenBank/DDBJ whole genome shotgun (WGS) entry which is preliminary data.</text>
</comment>
<feature type="domain" description="DUF7347" evidence="1">
    <location>
        <begin position="9"/>
        <end position="86"/>
    </location>
</feature>
<feature type="non-terminal residue" evidence="3">
    <location>
        <position position="200"/>
    </location>
</feature>
<evidence type="ECO:0000313" key="4">
    <source>
        <dbReference type="Proteomes" id="UP000451471"/>
    </source>
</evidence>
<evidence type="ECO:0000259" key="1">
    <source>
        <dbReference type="Pfam" id="PF24038"/>
    </source>
</evidence>
<dbReference type="Proteomes" id="UP000451471">
    <property type="component" value="Unassembled WGS sequence"/>
</dbReference>
<keyword evidence="4" id="KW-1185">Reference proteome</keyword>
<name>A0A6B0GPY6_9EURY</name>
<evidence type="ECO:0008006" key="5">
    <source>
        <dbReference type="Google" id="ProtNLM"/>
    </source>
</evidence>
<dbReference type="AlphaFoldDB" id="A0A6B0GPY6"/>
<feature type="domain" description="DUF7351" evidence="2">
    <location>
        <begin position="105"/>
        <end position="192"/>
    </location>
</feature>
<dbReference type="Gene3D" id="1.10.10.10">
    <property type="entry name" value="Winged helix-like DNA-binding domain superfamily/Winged helix DNA-binding domain"/>
    <property type="match status" value="1"/>
</dbReference>
<dbReference type="Pfam" id="PF24042">
    <property type="entry name" value="DUF7351"/>
    <property type="match status" value="1"/>
</dbReference>
<dbReference type="InterPro" id="IPR055771">
    <property type="entry name" value="DUF7347"/>
</dbReference>
<gene>
    <name evidence="3" type="ORF">GQS65_20265</name>
</gene>
<sequence length="200" mass="22176">MRGQDTTENPFSLLANETRLGVVEALGDSADGGGYPTRSYSAVRAALGDVDAGRLNYHLRKLRGRFVERCDDGYRLTAAGVRVYQALRSGYLENERPTLSPTDLDDECDVCAEPVTVSYERGVFYVRCEACETLYQRYPISPNAVDVSNAEELVTVGLLKAHVDTRSMLDGHCPYCSGRVERGLSTDTHGERRNNETERV</sequence>
<proteinExistence type="predicted"/>
<dbReference type="Pfam" id="PF24038">
    <property type="entry name" value="DUF7347"/>
    <property type="match status" value="1"/>
</dbReference>
<dbReference type="InterPro" id="IPR036388">
    <property type="entry name" value="WH-like_DNA-bd_sf"/>
</dbReference>
<protein>
    <recommendedName>
        <fullName evidence="5">ArsR family transcriptional regulator</fullName>
    </recommendedName>
</protein>
<accession>A0A6B0GPY6</accession>
<reference evidence="3 4" key="1">
    <citation type="submission" date="2019-12" db="EMBL/GenBank/DDBJ databases">
        <title>Halocatena pleomorpha gen. nov. sp. nov., an extremely halophilic archaeon of family Halobacteriaceae isolated from saltpan soil.</title>
        <authorList>
            <person name="Pal Y."/>
            <person name="Verma A."/>
            <person name="Krishnamurthi S."/>
            <person name="Kumar P."/>
        </authorList>
    </citation>
    <scope>NUCLEOTIDE SEQUENCE [LARGE SCALE GENOMIC DNA]</scope>
    <source>
        <strain evidence="3 4">JCM 16495</strain>
    </source>
</reference>
<evidence type="ECO:0000259" key="2">
    <source>
        <dbReference type="Pfam" id="PF24042"/>
    </source>
</evidence>
<evidence type="ECO:0000313" key="3">
    <source>
        <dbReference type="EMBL" id="MWG36790.1"/>
    </source>
</evidence>
<dbReference type="InterPro" id="IPR055775">
    <property type="entry name" value="DUF7351"/>
</dbReference>
<dbReference type="EMBL" id="WSZK01000041">
    <property type="protein sequence ID" value="MWG36790.1"/>
    <property type="molecule type" value="Genomic_DNA"/>
</dbReference>